<sequence length="781" mass="83717">MEFSRRISSFTVPAGLKRGIGEAKPNIRSVDMATVEYDLNTSGGLMPQIQSLIAPPASEHPCKKKTRQRHRPSGRTVNHDACDSCNEGGDLICCDRCPATFHLQCHDPPLDEDDLPAGEWICHRCSVTAPKKPPAPEPAAAAALGPVFGPLPAPDTLPPGLNNDATGLPVQEAPAEPTGVSDPVPVPCEPKPEAAVESTAPSTPESVAPSSEELGPLQLLIRAASLMNAQQFELPNELSCPVQLPGWSKRSRPTGGRGCKRPAYELDGGLVPLPARVCFTCRRSCRWAPLIQCDYCPLLFHADCLEQPLATLPTTRWMCPNHAENLLEEKLLSSVSLTERVKLWDRFSGTLSQEAVKLEFLRKARRTAPPFRCKRACPKALRAKVPAAVRELYRHPPPLPPAVGANPTTFEPCAPRNCSAPPTPQEQEEWLASVVALQASIARHLAHRQRLHQGHALNGDATLGKEDAWPSKGDPALPGGCPPKGPPHGGTPRPHRTSPHSGKGSPKNGPLSPAMAGLSGSLQAYVDGVGEGDLGKLDERLVRILAWQRLQQLLPPPRRPNGLIRNSVCSFLRAPGKESVSFSGSQSIGLCRIGGMVRSKVLQFVASQTGDGSACSSGGVPGGRKGQPRAHVLRTLTMGSGADMDVCLSHFGHCNFVSSKHACIFYDEMSKHYELLNYSEHGTTVDNVLYSCDFSDKRSPLPPASAAVAALRGCLKGARGDHRMSATPQPQARRPCGCRSSGSSLIGGAGWEGTALLHHGSHLRLGCLQFVFSVTQEEPWP</sequence>
<dbReference type="EMBL" id="JABSTQ010011449">
    <property type="protein sequence ID" value="KAG0411247.1"/>
    <property type="molecule type" value="Genomic_DNA"/>
</dbReference>
<evidence type="ECO:0000313" key="1">
    <source>
        <dbReference type="EMBL" id="KAG0411247.1"/>
    </source>
</evidence>
<reference evidence="1 2" key="1">
    <citation type="journal article" date="2020" name="Cell">
        <title>Large-Scale Comparative Analyses of Tick Genomes Elucidate Their Genetic Diversity and Vector Capacities.</title>
        <authorList>
            <consortium name="Tick Genome and Microbiome Consortium (TIGMIC)"/>
            <person name="Jia N."/>
            <person name="Wang J."/>
            <person name="Shi W."/>
            <person name="Du L."/>
            <person name="Sun Y."/>
            <person name="Zhan W."/>
            <person name="Jiang J.F."/>
            <person name="Wang Q."/>
            <person name="Zhang B."/>
            <person name="Ji P."/>
            <person name="Bell-Sakyi L."/>
            <person name="Cui X.M."/>
            <person name="Yuan T.T."/>
            <person name="Jiang B.G."/>
            <person name="Yang W.F."/>
            <person name="Lam T.T."/>
            <person name="Chang Q.C."/>
            <person name="Ding S.J."/>
            <person name="Wang X.J."/>
            <person name="Zhu J.G."/>
            <person name="Ruan X.D."/>
            <person name="Zhao L."/>
            <person name="Wei J.T."/>
            <person name="Ye R.Z."/>
            <person name="Que T.C."/>
            <person name="Du C.H."/>
            <person name="Zhou Y.H."/>
            <person name="Cheng J.X."/>
            <person name="Dai P.F."/>
            <person name="Guo W.B."/>
            <person name="Han X.H."/>
            <person name="Huang E.J."/>
            <person name="Li L.F."/>
            <person name="Wei W."/>
            <person name="Gao Y.C."/>
            <person name="Liu J.Z."/>
            <person name="Shao H.Z."/>
            <person name="Wang X."/>
            <person name="Wang C.C."/>
            <person name="Yang T.C."/>
            <person name="Huo Q.B."/>
            <person name="Li W."/>
            <person name="Chen H.Y."/>
            <person name="Chen S.E."/>
            <person name="Zhou L.G."/>
            <person name="Ni X.B."/>
            <person name="Tian J.H."/>
            <person name="Sheng Y."/>
            <person name="Liu T."/>
            <person name="Pan Y.S."/>
            <person name="Xia L.Y."/>
            <person name="Li J."/>
            <person name="Zhao F."/>
            <person name="Cao W.C."/>
        </authorList>
    </citation>
    <scope>NUCLEOTIDE SEQUENCE [LARGE SCALE GENOMIC DNA]</scope>
    <source>
        <strain evidence="1">Iper-2018</strain>
    </source>
</reference>
<name>A0AC60NVR7_IXOPE</name>
<evidence type="ECO:0000313" key="2">
    <source>
        <dbReference type="Proteomes" id="UP000805193"/>
    </source>
</evidence>
<gene>
    <name evidence="1" type="ORF">HPB47_011623</name>
</gene>
<organism evidence="1 2">
    <name type="scientific">Ixodes persulcatus</name>
    <name type="common">Taiga tick</name>
    <dbReference type="NCBI Taxonomy" id="34615"/>
    <lineage>
        <taxon>Eukaryota</taxon>
        <taxon>Metazoa</taxon>
        <taxon>Ecdysozoa</taxon>
        <taxon>Arthropoda</taxon>
        <taxon>Chelicerata</taxon>
        <taxon>Arachnida</taxon>
        <taxon>Acari</taxon>
        <taxon>Parasitiformes</taxon>
        <taxon>Ixodida</taxon>
        <taxon>Ixodoidea</taxon>
        <taxon>Ixodidae</taxon>
        <taxon>Ixodinae</taxon>
        <taxon>Ixodes</taxon>
    </lineage>
</organism>
<accession>A0AC60NVR7</accession>
<proteinExistence type="predicted"/>
<comment type="caution">
    <text evidence="1">The sequence shown here is derived from an EMBL/GenBank/DDBJ whole genome shotgun (WGS) entry which is preliminary data.</text>
</comment>
<keyword evidence="2" id="KW-1185">Reference proteome</keyword>
<protein>
    <submittedName>
        <fullName evidence="1">Uncharacterized protein</fullName>
    </submittedName>
</protein>
<dbReference type="Proteomes" id="UP000805193">
    <property type="component" value="Unassembled WGS sequence"/>
</dbReference>